<gene>
    <name evidence="1" type="ORF">S06H3_66778</name>
</gene>
<reference evidence="1" key="1">
    <citation type="journal article" date="2014" name="Front. Microbiol.">
        <title>High frequency of phylogenetically diverse reductive dehalogenase-homologous genes in deep subseafloor sedimentary metagenomes.</title>
        <authorList>
            <person name="Kawai M."/>
            <person name="Futagami T."/>
            <person name="Toyoda A."/>
            <person name="Takaki Y."/>
            <person name="Nishi S."/>
            <person name="Hori S."/>
            <person name="Arai W."/>
            <person name="Tsubouchi T."/>
            <person name="Morono Y."/>
            <person name="Uchiyama I."/>
            <person name="Ito T."/>
            <person name="Fujiyama A."/>
            <person name="Inagaki F."/>
            <person name="Takami H."/>
        </authorList>
    </citation>
    <scope>NUCLEOTIDE SEQUENCE</scope>
    <source>
        <strain evidence="1">Expedition CK06-06</strain>
    </source>
</reference>
<sequence>AEPDKGREPWVILILETNGERIVGWQMGFGNSQTITRINRMRKNVN</sequence>
<dbReference type="EMBL" id="BARV01045735">
    <property type="protein sequence ID" value="GAI71139.1"/>
    <property type="molecule type" value="Genomic_DNA"/>
</dbReference>
<name>X1STJ6_9ZZZZ</name>
<evidence type="ECO:0000313" key="1">
    <source>
        <dbReference type="EMBL" id="GAI71139.1"/>
    </source>
</evidence>
<accession>X1STJ6</accession>
<protein>
    <submittedName>
        <fullName evidence="1">Uncharacterized protein</fullName>
    </submittedName>
</protein>
<feature type="non-terminal residue" evidence="1">
    <location>
        <position position="1"/>
    </location>
</feature>
<proteinExistence type="predicted"/>
<dbReference type="AlphaFoldDB" id="X1STJ6"/>
<feature type="non-terminal residue" evidence="1">
    <location>
        <position position="46"/>
    </location>
</feature>
<comment type="caution">
    <text evidence="1">The sequence shown here is derived from an EMBL/GenBank/DDBJ whole genome shotgun (WGS) entry which is preliminary data.</text>
</comment>
<organism evidence="1">
    <name type="scientific">marine sediment metagenome</name>
    <dbReference type="NCBI Taxonomy" id="412755"/>
    <lineage>
        <taxon>unclassified sequences</taxon>
        <taxon>metagenomes</taxon>
        <taxon>ecological metagenomes</taxon>
    </lineage>
</organism>